<name>A0A931NJ68_9BURK</name>
<dbReference type="PROSITE" id="PS51318">
    <property type="entry name" value="TAT"/>
    <property type="match status" value="1"/>
</dbReference>
<accession>A0A931NJ68</accession>
<evidence type="ECO:0000256" key="1">
    <source>
        <dbReference type="SAM" id="SignalP"/>
    </source>
</evidence>
<keyword evidence="3" id="KW-1185">Reference proteome</keyword>
<comment type="caution">
    <text evidence="2">The sequence shown here is derived from an EMBL/GenBank/DDBJ whole genome shotgun (WGS) entry which is preliminary data.</text>
</comment>
<dbReference type="InterPro" id="IPR014917">
    <property type="entry name" value="DUF1800"/>
</dbReference>
<keyword evidence="1" id="KW-0732">Signal</keyword>
<dbReference type="Pfam" id="PF08811">
    <property type="entry name" value="DUF1800"/>
    <property type="match status" value="1"/>
</dbReference>
<evidence type="ECO:0000313" key="2">
    <source>
        <dbReference type="EMBL" id="MBH9578330.1"/>
    </source>
</evidence>
<reference evidence="2" key="1">
    <citation type="submission" date="2020-12" db="EMBL/GenBank/DDBJ databases">
        <title>The genome sequence of Inhella sp. 1Y17.</title>
        <authorList>
            <person name="Liu Y."/>
        </authorList>
    </citation>
    <scope>NUCLEOTIDE SEQUENCE</scope>
    <source>
        <strain evidence="2">1Y17</strain>
    </source>
</reference>
<dbReference type="InterPro" id="IPR006311">
    <property type="entry name" value="TAT_signal"/>
</dbReference>
<dbReference type="AlphaFoldDB" id="A0A931NJ68"/>
<dbReference type="EMBL" id="JAEDAK010000011">
    <property type="protein sequence ID" value="MBH9578330.1"/>
    <property type="molecule type" value="Genomic_DNA"/>
</dbReference>
<feature type="signal peptide" evidence="1">
    <location>
        <begin position="1"/>
        <end position="23"/>
    </location>
</feature>
<dbReference type="Proteomes" id="UP000613266">
    <property type="component" value="Unassembled WGS sequence"/>
</dbReference>
<dbReference type="RefSeq" id="WP_198112100.1">
    <property type="nucleotide sequence ID" value="NZ_JAEDAK010000011.1"/>
</dbReference>
<sequence length="471" mass="51839">MKLRRRPLLAGLAAALALHPARASTAPLETLHACNRLGYGPRPGDLAQGGRWLERLEQQLQPQPLPAALQQRLDARPAVNLAERAEAFRQLQRQQRAEDENPRRELIRQALHEAAEARLLRALASPNQLEERLVDFWFNHFNVFFDKGLCRMLVADYEARAIRPHVFGRFRDLLGAVATHPAMLFYLDNAQSTRAGFQGSGGGGGGSRGLNENYARELMELHTLGVGAGYGQQDVTELARVLTGWTFRPRDLQFVFDPRRHDENPKTWLGQTVPGRGRAQGDWVLDQLARHPATAQRIAFKLGQHFLADEPPAAAVAAARAAFLASDGDLRATVAALLRHPEARDPARYGAQFKTPQRFVISMLRACALTPEDWTPTLQALRALGQPLFGCVTPDGYKTVRSAWLDPEALARRAELAARVAQRARLGAEAAEQLLETLGPAIGSAARAAIAQEPPQLRAALILGSPDFQNC</sequence>
<protein>
    <submittedName>
        <fullName evidence="2">DUF1800 domain-containing protein</fullName>
    </submittedName>
</protein>
<feature type="chain" id="PRO_5037243041" evidence="1">
    <location>
        <begin position="24"/>
        <end position="471"/>
    </location>
</feature>
<evidence type="ECO:0000313" key="3">
    <source>
        <dbReference type="Proteomes" id="UP000613266"/>
    </source>
</evidence>
<gene>
    <name evidence="2" type="ORF">I7X39_15675</name>
</gene>
<organism evidence="2 3">
    <name type="scientific">Inhella proteolytica</name>
    <dbReference type="NCBI Taxonomy" id="2795029"/>
    <lineage>
        <taxon>Bacteria</taxon>
        <taxon>Pseudomonadati</taxon>
        <taxon>Pseudomonadota</taxon>
        <taxon>Betaproteobacteria</taxon>
        <taxon>Burkholderiales</taxon>
        <taxon>Sphaerotilaceae</taxon>
        <taxon>Inhella</taxon>
    </lineage>
</organism>
<proteinExistence type="predicted"/>